<dbReference type="EMBL" id="UOGH01000204">
    <property type="protein sequence ID" value="VAX31442.1"/>
    <property type="molecule type" value="Genomic_DNA"/>
</dbReference>
<proteinExistence type="predicted"/>
<dbReference type="GO" id="GO:0044780">
    <property type="term" value="P:bacterial-type flagellum assembly"/>
    <property type="evidence" value="ECO:0007669"/>
    <property type="project" value="InterPro"/>
</dbReference>
<evidence type="ECO:0008006" key="4">
    <source>
        <dbReference type="Google" id="ProtNLM"/>
    </source>
</evidence>
<keyword evidence="1" id="KW-1005">Bacterial flagellum biogenesis</keyword>
<feature type="coiled-coil region" evidence="2">
    <location>
        <begin position="8"/>
        <end position="67"/>
    </location>
</feature>
<dbReference type="AlphaFoldDB" id="A0A3B1CSU2"/>
<organism evidence="3">
    <name type="scientific">hydrothermal vent metagenome</name>
    <dbReference type="NCBI Taxonomy" id="652676"/>
    <lineage>
        <taxon>unclassified sequences</taxon>
        <taxon>metagenomes</taxon>
        <taxon>ecological metagenomes</taxon>
    </lineage>
</organism>
<dbReference type="Gene3D" id="1.20.58.300">
    <property type="entry name" value="FlgN-like"/>
    <property type="match status" value="1"/>
</dbReference>
<evidence type="ECO:0000256" key="2">
    <source>
        <dbReference type="SAM" id="Coils"/>
    </source>
</evidence>
<dbReference type="InterPro" id="IPR007809">
    <property type="entry name" value="FlgN-like"/>
</dbReference>
<dbReference type="Pfam" id="PF05130">
    <property type="entry name" value="FlgN"/>
    <property type="match status" value="1"/>
</dbReference>
<evidence type="ECO:0000313" key="3">
    <source>
        <dbReference type="EMBL" id="VAX31442.1"/>
    </source>
</evidence>
<reference evidence="3" key="1">
    <citation type="submission" date="2018-06" db="EMBL/GenBank/DDBJ databases">
        <authorList>
            <person name="Zhirakovskaya E."/>
        </authorList>
    </citation>
    <scope>NUCLEOTIDE SEQUENCE</scope>
</reference>
<dbReference type="InterPro" id="IPR036679">
    <property type="entry name" value="FlgN-like_sf"/>
</dbReference>
<name>A0A3B1CSU2_9ZZZZ</name>
<keyword evidence="2" id="KW-0175">Coiled coil</keyword>
<accession>A0A3B1CSU2</accession>
<protein>
    <recommendedName>
        <fullName evidence="4">FlgN protein</fullName>
    </recommendedName>
</protein>
<evidence type="ECO:0000256" key="1">
    <source>
        <dbReference type="ARBA" id="ARBA00022795"/>
    </source>
</evidence>
<gene>
    <name evidence="3" type="ORF">MNBD_NITROSPIRAE02-1445</name>
</gene>
<dbReference type="SUPFAM" id="SSF140566">
    <property type="entry name" value="FlgN-like"/>
    <property type="match status" value="1"/>
</dbReference>
<sequence>MKDSARILKILEEQVRSYSSLYNLLKGEKEAIISFDPLTVETLAREKDNIVLQLRLLEEERKRLADEFFRDREGGKSISDLHSITGDRRFLDLRSQLLSLMQGIGELNEVNRLLIERASIHLRLSSAFFQTFEIKASPSRTISREA</sequence>